<dbReference type="AlphaFoldDB" id="A0A8J3QFV9"/>
<dbReference type="SUPFAM" id="SSF63825">
    <property type="entry name" value="YWTD domain"/>
    <property type="match status" value="1"/>
</dbReference>
<evidence type="ECO:0000256" key="1">
    <source>
        <dbReference type="SAM" id="MobiDB-lite"/>
    </source>
</evidence>
<feature type="compositionally biased region" description="Low complexity" evidence="1">
    <location>
        <begin position="379"/>
        <end position="393"/>
    </location>
</feature>
<feature type="region of interest" description="Disordered" evidence="1">
    <location>
        <begin position="363"/>
        <end position="402"/>
    </location>
</feature>
<feature type="domain" description="PASTA" evidence="2">
    <location>
        <begin position="400"/>
        <end position="464"/>
    </location>
</feature>
<gene>
    <name evidence="3" type="ORF">Rhe02_65930</name>
</gene>
<dbReference type="Pfam" id="PF03793">
    <property type="entry name" value="PASTA"/>
    <property type="match status" value="2"/>
</dbReference>
<keyword evidence="4" id="KW-1185">Reference proteome</keyword>
<dbReference type="PROSITE" id="PS51178">
    <property type="entry name" value="PASTA"/>
    <property type="match status" value="2"/>
</dbReference>
<dbReference type="SMART" id="SM00740">
    <property type="entry name" value="PASTA"/>
    <property type="match status" value="3"/>
</dbReference>
<name>A0A8J3QFV9_9ACTN</name>
<reference evidence="3" key="1">
    <citation type="submission" date="2021-01" db="EMBL/GenBank/DDBJ databases">
        <title>Whole genome shotgun sequence of Rhizocola hellebori NBRC 109834.</title>
        <authorList>
            <person name="Komaki H."/>
            <person name="Tamura T."/>
        </authorList>
    </citation>
    <scope>NUCLEOTIDE SEQUENCE</scope>
    <source>
        <strain evidence="3">NBRC 109834</strain>
    </source>
</reference>
<accession>A0A8J3QFV9</accession>
<proteinExistence type="predicted"/>
<feature type="region of interest" description="Disordered" evidence="1">
    <location>
        <begin position="430"/>
        <end position="450"/>
    </location>
</feature>
<dbReference type="Gene3D" id="3.30.10.20">
    <property type="match status" value="3"/>
</dbReference>
<dbReference type="CDD" id="cd06577">
    <property type="entry name" value="PASTA_pknB"/>
    <property type="match status" value="3"/>
</dbReference>
<evidence type="ECO:0000313" key="3">
    <source>
        <dbReference type="EMBL" id="GIH08526.1"/>
    </source>
</evidence>
<organism evidence="3 4">
    <name type="scientific">Rhizocola hellebori</name>
    <dbReference type="NCBI Taxonomy" id="1392758"/>
    <lineage>
        <taxon>Bacteria</taxon>
        <taxon>Bacillati</taxon>
        <taxon>Actinomycetota</taxon>
        <taxon>Actinomycetes</taxon>
        <taxon>Micromonosporales</taxon>
        <taxon>Micromonosporaceae</taxon>
        <taxon>Rhizocola</taxon>
    </lineage>
</organism>
<feature type="domain" description="PASTA" evidence="2">
    <location>
        <begin position="600"/>
        <end position="665"/>
    </location>
</feature>
<dbReference type="Proteomes" id="UP000612899">
    <property type="component" value="Unassembled WGS sequence"/>
</dbReference>
<dbReference type="InterPro" id="IPR005543">
    <property type="entry name" value="PASTA_dom"/>
</dbReference>
<comment type="caution">
    <text evidence="3">The sequence shown here is derived from an EMBL/GenBank/DDBJ whole genome shotgun (WGS) entry which is preliminary data.</text>
</comment>
<sequence length="810" mass="85361">MWELFISWFSAHRFARIALAAVVLVAAAAVSFASGYDHSGSILGDGSAYLQKDHAVVRVNGDTGFADSSVDADAARKLATGTQRLEVVQVRPGLVYVVNNETGEAFKLPTDTMKPEQIDKRPESVGRLKLETGGDNSYLVDAERGSASKLDGSSGPGVEVQFPAKIDQLAVDSSGTGWAYAPETGELFELNGDRVRSRQPVAGRGERLVLTLAANQPVLYRPGNGQASIYGRDGLLRRLDLAAENAIVAAPTTEPVIVVFVPRTGELVVAGTVDGDIRRTVLQDRRGDHTRFGRPIVFSGRAYLPDYIYHHVVVIGLAKPALSAAEPVPGTTRQFEIFLRDNRVWVSDPYDKTVITFDRDGRKAEFPVDGGPPRPTATPAPTATRTAVPTQAPGAPTPPRPETMVVPNVIGQDRAQACQRLKPLRCQQVAQPDGDGRTGMVLSTNPPPGSRVSVDSRITVFYRGPAEVPADLVGMTAADACATIRRAQLNCVENVTGVAPTAPQAFVVTAQQPVPGAKVNTGSDVTITYAANVAVPSVVGAAVDQGCAQLESPTHAFRCVRRDLGSAAGTGHPPGVIIAQTPAANASAARNADVVVDFYGNANTTVPAVVGMDPGTACATLAAAFLGCAQSDYEATLQLGVVHAQSIGGGAVVPAGTGVTIVYETTGPVQLQRWKAPGARRANFIAATGSNQVPPAGWSSQPSSPIAVYLPATEGVPGIAPIYRSRCASGCGEIGGYYYSGNPAAQAGYVMEGEAFRCFDPAAAPGGTKDLHALFMDNFNTWVFAVPGTYEWDYFHANPIKFDFVICRVW</sequence>
<protein>
    <recommendedName>
        <fullName evidence="2">PASTA domain-containing protein</fullName>
    </recommendedName>
</protein>
<dbReference type="EMBL" id="BONY01000051">
    <property type="protein sequence ID" value="GIH08526.1"/>
    <property type="molecule type" value="Genomic_DNA"/>
</dbReference>
<dbReference type="RefSeq" id="WP_203912278.1">
    <property type="nucleotide sequence ID" value="NZ_BONY01000051.1"/>
</dbReference>
<evidence type="ECO:0000313" key="4">
    <source>
        <dbReference type="Proteomes" id="UP000612899"/>
    </source>
</evidence>
<evidence type="ECO:0000259" key="2">
    <source>
        <dbReference type="PROSITE" id="PS51178"/>
    </source>
</evidence>